<gene>
    <name evidence="3" type="ORF">DES51_10316</name>
    <name evidence="2" type="ORF">MQE39_00105</name>
</gene>
<dbReference type="SUPFAM" id="SSF159941">
    <property type="entry name" value="MM3350-like"/>
    <property type="match status" value="1"/>
</dbReference>
<dbReference type="EMBL" id="QJKH01000003">
    <property type="protein sequence ID" value="PXX80425.1"/>
    <property type="molecule type" value="Genomic_DNA"/>
</dbReference>
<keyword evidence="4" id="KW-1185">Reference proteome</keyword>
<dbReference type="Pfam" id="PF07929">
    <property type="entry name" value="PRiA4_ORF3"/>
    <property type="match status" value="1"/>
</dbReference>
<comment type="caution">
    <text evidence="3">The sequence shown here is derived from an EMBL/GenBank/DDBJ whole genome shotgun (WGS) entry which is preliminary data.</text>
</comment>
<dbReference type="EMBL" id="JALDAW010000002">
    <property type="protein sequence ID" value="MDY5166530.1"/>
    <property type="molecule type" value="Genomic_DNA"/>
</dbReference>
<dbReference type="GeneID" id="94441372"/>
<dbReference type="Proteomes" id="UP000247612">
    <property type="component" value="Unassembled WGS sequence"/>
</dbReference>
<dbReference type="InterPro" id="IPR012912">
    <property type="entry name" value="Plasmid_pRiA4b_Orf3-like"/>
</dbReference>
<evidence type="ECO:0000259" key="1">
    <source>
        <dbReference type="Pfam" id="PF07929"/>
    </source>
</evidence>
<protein>
    <submittedName>
        <fullName evidence="3">PRiA4b ORF-3-like protein</fullName>
    </submittedName>
    <submittedName>
        <fullName evidence="2">Plasmid pRiA4b ORF-3 family protein</fullName>
    </submittedName>
</protein>
<dbReference type="Proteomes" id="UP001276902">
    <property type="component" value="Unassembled WGS sequence"/>
</dbReference>
<dbReference type="RefSeq" id="WP_022938463.1">
    <property type="nucleotide sequence ID" value="NZ_BAABZA010000009.1"/>
</dbReference>
<proteinExistence type="predicted"/>
<evidence type="ECO:0000313" key="2">
    <source>
        <dbReference type="EMBL" id="MDY5166530.1"/>
    </source>
</evidence>
<reference evidence="2" key="2">
    <citation type="submission" date="2022-03" db="EMBL/GenBank/DDBJ databases">
        <title>First case of bacteraemia caused by Dielma fastidiosa in a patient hospitalised with diverticulitis.</title>
        <authorList>
            <person name="Forman-Ankjaer B."/>
            <person name="Hvid-Jensen F."/>
            <person name="Kobel C.M."/>
            <person name="Greve T."/>
        </authorList>
    </citation>
    <scope>NUCLEOTIDE SEQUENCE</scope>
    <source>
        <strain evidence="2">AUH_DF_2021</strain>
    </source>
</reference>
<sequence length="521" mass="60585">MKTLELTISISDNGVSASRKCLIPAQYTYEELHRIIQLLFGLDNVEYYTFKLDNNMFIHEISSGTHSKPASAKLLRLKLNDTFHYYYDILEAFDFRIKVSNIIDRKSNVPEVLSYRGKNLYEGILHGNFKEERTLFNQGWCNLVLGAFRGHHVETECRVRINAAFKTLTAIKNWQDSMYNAIYEVQTPQNRTFYFASICEDEVIIDAYANEDKLIQFVNMNVNAMDYSAIRYHDTLTMTIKRLDYREDRSIYDFSSNTYGGMLTRCNVFNPHQILKIEELIHFTDAFTKMVSVISELARNAVKLEKSQISIDLKGGYTIHPLSLTVHPFGLDLDFDPLSLNAEKLYDTIEIDVVSVYDEEARSENDFYPVLLLIADEENIEEMRLENCSLKTIAYNIVDMLLNRMIWHGPYQTIKVRDSNMSSILEPFAELGTNIIVEDHLEWLDDHVISTYFDEVFDDDSLSREMIVAQMKQAGLDEDMINFYEQMSDEEFDDLNNHIDELIDALEDELEEPAIDYKKLS</sequence>
<reference evidence="3 4" key="1">
    <citation type="submission" date="2018-05" db="EMBL/GenBank/DDBJ databases">
        <title>Genomic Encyclopedia of Type Strains, Phase IV (KMG-IV): sequencing the most valuable type-strain genomes for metagenomic binning, comparative biology and taxonomic classification.</title>
        <authorList>
            <person name="Goeker M."/>
        </authorList>
    </citation>
    <scope>NUCLEOTIDE SEQUENCE [LARGE SCALE GENOMIC DNA]</scope>
    <source>
        <strain evidence="3 4">JC118</strain>
    </source>
</reference>
<organism evidence="3 4">
    <name type="scientific">Dielma fastidiosa</name>
    <dbReference type="NCBI Taxonomy" id="1034346"/>
    <lineage>
        <taxon>Bacteria</taxon>
        <taxon>Bacillati</taxon>
        <taxon>Bacillota</taxon>
        <taxon>Erysipelotrichia</taxon>
        <taxon>Erysipelotrichales</taxon>
        <taxon>Erysipelotrichaceae</taxon>
        <taxon>Dielma</taxon>
    </lineage>
</organism>
<evidence type="ECO:0000313" key="3">
    <source>
        <dbReference type="EMBL" id="PXX80425.1"/>
    </source>
</evidence>
<dbReference type="AlphaFoldDB" id="A0A318KXH7"/>
<dbReference type="Gene3D" id="3.10.290.30">
    <property type="entry name" value="MM3350-like"/>
    <property type="match status" value="1"/>
</dbReference>
<dbReference type="InterPro" id="IPR024047">
    <property type="entry name" value="MM3350-like_sf"/>
</dbReference>
<accession>A0A318KXH7</accession>
<dbReference type="OrthoDB" id="9801392at2"/>
<name>A0A318KXH7_9FIRM</name>
<feature type="domain" description="Plasmid pRiA4b Orf3-like" evidence="1">
    <location>
        <begin position="3"/>
        <end position="114"/>
    </location>
</feature>
<dbReference type="STRING" id="1034346.GCA_000313565_02161"/>
<evidence type="ECO:0000313" key="4">
    <source>
        <dbReference type="Proteomes" id="UP000247612"/>
    </source>
</evidence>